<organism evidence="8">
    <name type="scientific">Saccharolobus solfataricus</name>
    <name type="common">Sulfolobus solfataricus</name>
    <dbReference type="NCBI Taxonomy" id="2287"/>
    <lineage>
        <taxon>Archaea</taxon>
        <taxon>Thermoproteota</taxon>
        <taxon>Thermoprotei</taxon>
        <taxon>Sulfolobales</taxon>
        <taxon>Sulfolobaceae</taxon>
        <taxon>Saccharolobus</taxon>
    </lineage>
</organism>
<name>P95885_SACSO</name>
<dbReference type="InterPro" id="IPR036259">
    <property type="entry name" value="MFS_trans_sf"/>
</dbReference>
<feature type="transmembrane region" description="Helical" evidence="6">
    <location>
        <begin position="160"/>
        <end position="181"/>
    </location>
</feature>
<evidence type="ECO:0000256" key="2">
    <source>
        <dbReference type="ARBA" id="ARBA00022475"/>
    </source>
</evidence>
<feature type="transmembrane region" description="Helical" evidence="6">
    <location>
        <begin position="128"/>
        <end position="154"/>
    </location>
</feature>
<dbReference type="GO" id="GO:0022857">
    <property type="term" value="F:transmembrane transporter activity"/>
    <property type="evidence" value="ECO:0007669"/>
    <property type="project" value="InterPro"/>
</dbReference>
<protein>
    <submittedName>
        <fullName evidence="9">MFS transporter</fullName>
    </submittedName>
    <submittedName>
        <fullName evidence="8">Orf c02005 protein</fullName>
    </submittedName>
</protein>
<gene>
    <name evidence="8" type="primary">orf c02005</name>
    <name evidence="9" type="ORF">SSOP1_2252</name>
</gene>
<reference evidence="10" key="3">
    <citation type="submission" date="2016-04" db="EMBL/GenBank/DDBJ databases">
        <authorList>
            <person name="Shah S.A."/>
            <person name="Garrett R.A."/>
        </authorList>
    </citation>
    <scope>NUCLEOTIDE SEQUENCE [LARGE SCALE GENOMIC DNA]</scope>
    <source>
        <strain evidence="10">ATCC 35091 / DSM 1616 / JCM 8930 / NBRC 15331 / P1</strain>
    </source>
</reference>
<dbReference type="PATRIC" id="fig|2287.9.peg.2366"/>
<keyword evidence="5 6" id="KW-0472">Membrane</keyword>
<feature type="transmembrane region" description="Helical" evidence="6">
    <location>
        <begin position="7"/>
        <end position="29"/>
    </location>
</feature>
<accession>P95885</accession>
<feature type="transmembrane region" description="Helical" evidence="6">
    <location>
        <begin position="266"/>
        <end position="288"/>
    </location>
</feature>
<dbReference type="Pfam" id="PF07690">
    <property type="entry name" value="MFS_1"/>
    <property type="match status" value="1"/>
</dbReference>
<evidence type="ECO:0000256" key="5">
    <source>
        <dbReference type="ARBA" id="ARBA00023136"/>
    </source>
</evidence>
<dbReference type="Gene3D" id="1.20.1250.20">
    <property type="entry name" value="MFS general substrate transporter like domains"/>
    <property type="match status" value="1"/>
</dbReference>
<evidence type="ECO:0000313" key="9">
    <source>
        <dbReference type="EMBL" id="SAI85806.1"/>
    </source>
</evidence>
<evidence type="ECO:0000256" key="4">
    <source>
        <dbReference type="ARBA" id="ARBA00022989"/>
    </source>
</evidence>
<dbReference type="InterPro" id="IPR050189">
    <property type="entry name" value="MFS_Efflux_Transporters"/>
</dbReference>
<feature type="transmembrane region" description="Helical" evidence="6">
    <location>
        <begin position="71"/>
        <end position="89"/>
    </location>
</feature>
<keyword evidence="4 6" id="KW-1133">Transmembrane helix</keyword>
<evidence type="ECO:0000256" key="3">
    <source>
        <dbReference type="ARBA" id="ARBA00022692"/>
    </source>
</evidence>
<dbReference type="AlphaFoldDB" id="P95885"/>
<dbReference type="EMBL" id="Y08256">
    <property type="protein sequence ID" value="CAA69483.1"/>
    <property type="molecule type" value="Genomic_DNA"/>
</dbReference>
<dbReference type="EMBL" id="LT549890">
    <property type="protein sequence ID" value="SAI85806.1"/>
    <property type="molecule type" value="Genomic_DNA"/>
</dbReference>
<proteinExistence type="predicted"/>
<evidence type="ECO:0000313" key="8">
    <source>
        <dbReference type="EMBL" id="CAA69483.1"/>
    </source>
</evidence>
<feature type="transmembrane region" description="Helical" evidence="6">
    <location>
        <begin position="95"/>
        <end position="116"/>
    </location>
</feature>
<evidence type="ECO:0000313" key="10">
    <source>
        <dbReference type="Proteomes" id="UP000076770"/>
    </source>
</evidence>
<dbReference type="SUPFAM" id="SSF103473">
    <property type="entry name" value="MFS general substrate transporter"/>
    <property type="match status" value="1"/>
</dbReference>
<evidence type="ECO:0000256" key="1">
    <source>
        <dbReference type="ARBA" id="ARBA00004651"/>
    </source>
</evidence>
<sequence>MMETRILPYWLLIFTIGFGWFSLAPLVPVLEYTFNVPLSSILFIISAYGYSMAILGLLAGFLSAKFTTRSVLLLSSLLSFIGLLGRAVSNGFGTFFLFAIIASLAYPLAVAPVGSIAKSVFKGNANTVVGISVGILFIGMALGSFISPSILSFIGLRGTLMLNAILALIAMILIIPSLRSYPAHYERSLKGSFNLGMVKNWYVGLAVASISVTLGSIASIVLQIHGIITLLAVSMGGFLTGLSFLGSGLGAIILPSLLENRLRLGLISVGLLTSLSAVITVLSLSFTINFPLIAIGYFLFGFFGNAYWSMAMASTTLYVNDPAKAGFATSMYSVITNVGVSVIPETVGVLFSNNSTIIEGVIIVVIIELIAGLLSFFLKS</sequence>
<feature type="transmembrane region" description="Helical" evidence="6">
    <location>
        <begin position="201"/>
        <end position="221"/>
    </location>
</feature>
<feature type="transmembrane region" description="Helical" evidence="6">
    <location>
        <begin position="227"/>
        <end position="254"/>
    </location>
</feature>
<feature type="transmembrane region" description="Helical" evidence="6">
    <location>
        <begin position="331"/>
        <end position="351"/>
    </location>
</feature>
<comment type="subcellular location">
    <subcellularLocation>
        <location evidence="1">Cell membrane</location>
        <topology evidence="1">Multi-pass membrane protein</topology>
    </subcellularLocation>
</comment>
<dbReference type="InterPro" id="IPR011701">
    <property type="entry name" value="MFS"/>
</dbReference>
<keyword evidence="3 6" id="KW-0812">Transmembrane</keyword>
<evidence type="ECO:0000256" key="6">
    <source>
        <dbReference type="SAM" id="Phobius"/>
    </source>
</evidence>
<dbReference type="PROSITE" id="PS50850">
    <property type="entry name" value="MFS"/>
    <property type="match status" value="1"/>
</dbReference>
<reference evidence="9" key="2">
    <citation type="submission" date="2016-04" db="EMBL/GenBank/DDBJ databases">
        <authorList>
            <person name="Evans L.H."/>
            <person name="Alamgir A."/>
            <person name="Owens N."/>
            <person name="Weber N.D."/>
            <person name="Virtaneva K."/>
            <person name="Barbian K."/>
            <person name="Babar A."/>
            <person name="Rosenke K."/>
        </authorList>
    </citation>
    <scope>NUCLEOTIDE SEQUENCE</scope>
    <source>
        <strain evidence="9">P1</strain>
    </source>
</reference>
<feature type="transmembrane region" description="Helical" evidence="6">
    <location>
        <begin position="294"/>
        <end position="319"/>
    </location>
</feature>
<dbReference type="GO" id="GO:0005886">
    <property type="term" value="C:plasma membrane"/>
    <property type="evidence" value="ECO:0007669"/>
    <property type="project" value="UniProtKB-SubCell"/>
</dbReference>
<feature type="domain" description="Major facilitator superfamily (MFS) profile" evidence="7">
    <location>
        <begin position="5"/>
        <end position="380"/>
    </location>
</feature>
<dbReference type="Proteomes" id="UP000076770">
    <property type="component" value="Chromosome i"/>
</dbReference>
<feature type="transmembrane region" description="Helical" evidence="6">
    <location>
        <begin position="41"/>
        <end position="64"/>
    </location>
</feature>
<dbReference type="InterPro" id="IPR020846">
    <property type="entry name" value="MFS_dom"/>
</dbReference>
<dbReference type="PANTHER" id="PTHR43124:SF3">
    <property type="entry name" value="CHLORAMPHENICOL EFFLUX PUMP RV0191"/>
    <property type="match status" value="1"/>
</dbReference>
<keyword evidence="2" id="KW-1003">Cell membrane</keyword>
<dbReference type="PANTHER" id="PTHR43124">
    <property type="entry name" value="PURINE EFFLUX PUMP PBUE"/>
    <property type="match status" value="1"/>
</dbReference>
<reference evidence="8" key="1">
    <citation type="journal article" date="1996" name="Mol. Microbiol.">
        <title>Organizational characteristics and information content of an archaeal genome: 156 kb of sequence from Sulfolobus solfataricus P2.</title>
        <authorList>
            <person name="Sensen C.W."/>
            <person name="Klenk H.P."/>
            <person name="Singh R.K."/>
            <person name="Allard G."/>
            <person name="Chan C.C."/>
            <person name="Liu Q.Y."/>
            <person name="Penny S.L."/>
            <person name="Young F."/>
            <person name="Schenk M.E."/>
            <person name="Gaasterland T."/>
            <person name="Doolittle W.F."/>
            <person name="Ragan M.A."/>
            <person name="Charlebois R.L."/>
        </authorList>
    </citation>
    <scope>NUCLEOTIDE SEQUENCE</scope>
    <source>
        <strain evidence="8">P2</strain>
    </source>
</reference>
<dbReference type="PIR" id="S74023">
    <property type="entry name" value="S74023"/>
</dbReference>
<feature type="transmembrane region" description="Helical" evidence="6">
    <location>
        <begin position="357"/>
        <end position="378"/>
    </location>
</feature>
<evidence type="ECO:0000259" key="7">
    <source>
        <dbReference type="PROSITE" id="PS50850"/>
    </source>
</evidence>